<dbReference type="InterPro" id="IPR023837">
    <property type="entry name" value="EccCb-like_Actinobacteria"/>
</dbReference>
<evidence type="ECO:0000256" key="10">
    <source>
        <dbReference type="SAM" id="Phobius"/>
    </source>
</evidence>
<feature type="binding site" evidence="9">
    <location>
        <begin position="769"/>
        <end position="776"/>
    </location>
    <ligand>
        <name>ATP</name>
        <dbReference type="ChEBI" id="CHEBI:30616"/>
    </ligand>
</feature>
<evidence type="ECO:0000256" key="9">
    <source>
        <dbReference type="PROSITE-ProRule" id="PRU00289"/>
    </source>
</evidence>
<keyword evidence="3 10" id="KW-0812">Transmembrane</keyword>
<evidence type="ECO:0000256" key="1">
    <source>
        <dbReference type="ARBA" id="ARBA00004651"/>
    </source>
</evidence>
<evidence type="ECO:0000256" key="7">
    <source>
        <dbReference type="ARBA" id="ARBA00022989"/>
    </source>
</evidence>
<reference evidence="12 13" key="1">
    <citation type="submission" date="2016-10" db="EMBL/GenBank/DDBJ databases">
        <authorList>
            <person name="de Groot N.N."/>
        </authorList>
    </citation>
    <scope>NUCLEOTIDE SEQUENCE [LARGE SCALE GENOMIC DNA]</scope>
    <source>
        <strain evidence="12 13">DSM 45434</strain>
    </source>
</reference>
<feature type="domain" description="FtsK" evidence="11">
    <location>
        <begin position="751"/>
        <end position="921"/>
    </location>
</feature>
<keyword evidence="7 10" id="KW-1133">Transmembrane helix</keyword>
<dbReference type="SMART" id="SM00382">
    <property type="entry name" value="AAA"/>
    <property type="match status" value="3"/>
</dbReference>
<evidence type="ECO:0000256" key="6">
    <source>
        <dbReference type="ARBA" id="ARBA00022840"/>
    </source>
</evidence>
<dbReference type="InterPro" id="IPR027417">
    <property type="entry name" value="P-loop_NTPase"/>
</dbReference>
<dbReference type="eggNOG" id="COG1674">
    <property type="taxonomic scope" value="Bacteria"/>
</dbReference>
<keyword evidence="13" id="KW-1185">Reference proteome</keyword>
<dbReference type="GO" id="GO:0005524">
    <property type="term" value="F:ATP binding"/>
    <property type="evidence" value="ECO:0007669"/>
    <property type="project" value="UniProtKB-UniRule"/>
</dbReference>
<evidence type="ECO:0000313" key="13">
    <source>
        <dbReference type="Proteomes" id="UP000182237"/>
    </source>
</evidence>
<keyword evidence="4" id="KW-0677">Repeat</keyword>
<dbReference type="Gene3D" id="3.40.50.300">
    <property type="entry name" value="P-loop containing nucleotide triphosphate hydrolases"/>
    <property type="match status" value="3"/>
</dbReference>
<name>A0A1H1SJX1_9CORY</name>
<feature type="transmembrane region" description="Helical" evidence="10">
    <location>
        <begin position="58"/>
        <end position="78"/>
    </location>
</feature>
<proteinExistence type="predicted"/>
<dbReference type="Pfam" id="PF01580">
    <property type="entry name" value="FtsK_SpoIIIE"/>
    <property type="match status" value="2"/>
</dbReference>
<dbReference type="NCBIfam" id="TIGR03924">
    <property type="entry name" value="T7SS_EccC_a"/>
    <property type="match status" value="1"/>
</dbReference>
<sequence>MAGDCKGETSVLGLDHNAVLVPLSPQAAEPAPALPTGALTAEGVPAAQKATPPPLVKILMPIVVLAAVGAMVAIMALSGRGVSPMMMLFPLMMLVGLLMMVAPPDKTSNIDETRRVYLRHLDALAARARANAVKQRAHALHFHPDPALLLAATPTWRVWERGADSPRAGEVRIGLGDSALCTPIDVADPGSPEDLDPVCAVSLRRTVAAVGTVPGMPIVVQLAAFPTLTLAGPTALGVARALLAQLAFFHGPEAVGVVNRHADPSLEWTKWLPHTAAPERAWLTVVLADAASAHAALADPAASCVIVIDDDPDYVVDEDAFNLVCGEDIRARTEAGEELLGTPDALGAAEALLIARHLAFYRRPAEGSATASSGLLDMLGIADVDQLDAHTMWGGRAGTRQHLTVPFGVSPDGQPVYLDLKEAAHGGMGPHGLCIGATGSGKSEFLRTLVVALAATHSPEELNLVLVDFKGGATFLGCEALPHTSAVITNLAEESFLVERMHDAISGELNRRQELLRAAGNVSNITDYAAARAHDPTLEALPALLIVVDEFSELLSQHPHFADLFVAVGRLGRSLGVHLLLASQRLEEGRLRGLDSHLSYRIGLKTFSSAESRQVLGVPDAHELPAEPGSGFLSTGPGELTRFRAAYVSGPVTRHVEHQVPGEGPRVQLFDGWSDPSHTAPETHQVVDESTTVLSAVVDAAARTARERGLRAHTVWLPPLPASIELAAVCEEAGFLRAVIGLTDEPYKQRQEHFVVDLSAAGGHLAIVGGPQTGKSMALTTLVASLAATHTTEQVAVYAIDAGAGRLEGLEVLPHVAGVAPRENEEKVRRVVAEVAGFIDDPATLGGRHAILIVDGWHAVAGTESPLADLRDELTRIAADGPAAGVHLVLTAQRWSAVRATVRDLIGTRVELRLTEAHDSLLDRKAQASLPASPGRGLSPEGTPMLIAATYPQDLAHIAARAAGQTPVPRLKVLPAHVSVHPLLDATPNALPLGVGGPRLEPLACASGHLLAFGTGGSGKSTLLASAIEVVARWPREEARLVIVDPRRTHLGRAPDEMVAAYAATSSAAAEALAAAATTLSQRLPGADVTAEQLAARSWWQGPDIWVVIDDLDLVADEVLRPLIPLLPHARDVGLHLVVARKFGGVARALYGGFLGAAKDLAPDVMLFDATRDEGTIFGVRPSAHKPGRATLVRGSDVVGTVQVAAPYGEGGTL</sequence>
<dbReference type="SUPFAM" id="SSF52540">
    <property type="entry name" value="P-loop containing nucleoside triphosphate hydrolases"/>
    <property type="match status" value="3"/>
</dbReference>
<feature type="domain" description="FtsK" evidence="11">
    <location>
        <begin position="996"/>
        <end position="1176"/>
    </location>
</feature>
<evidence type="ECO:0000256" key="8">
    <source>
        <dbReference type="ARBA" id="ARBA00023136"/>
    </source>
</evidence>
<gene>
    <name evidence="12" type="ORF">SAMN04488539_1762</name>
</gene>
<evidence type="ECO:0000259" key="11">
    <source>
        <dbReference type="PROSITE" id="PS50901"/>
    </source>
</evidence>
<dbReference type="PANTHER" id="PTHR22683">
    <property type="entry name" value="SPORULATION PROTEIN RELATED"/>
    <property type="match status" value="1"/>
</dbReference>
<evidence type="ECO:0000313" key="12">
    <source>
        <dbReference type="EMBL" id="SDS48295.1"/>
    </source>
</evidence>
<comment type="subcellular location">
    <subcellularLocation>
        <location evidence="1">Cell membrane</location>
        <topology evidence="1">Multi-pass membrane protein</topology>
    </subcellularLocation>
</comment>
<organism evidence="12 13">
    <name type="scientific">Corynebacterium timonense</name>
    <dbReference type="NCBI Taxonomy" id="441500"/>
    <lineage>
        <taxon>Bacteria</taxon>
        <taxon>Bacillati</taxon>
        <taxon>Actinomycetota</taxon>
        <taxon>Actinomycetes</taxon>
        <taxon>Mycobacteriales</taxon>
        <taxon>Corynebacteriaceae</taxon>
        <taxon>Corynebacterium</taxon>
    </lineage>
</organism>
<keyword evidence="8 10" id="KW-0472">Membrane</keyword>
<feature type="binding site" evidence="9">
    <location>
        <begin position="436"/>
        <end position="443"/>
    </location>
    <ligand>
        <name>ATP</name>
        <dbReference type="ChEBI" id="CHEBI:30616"/>
    </ligand>
</feature>
<dbReference type="InterPro" id="IPR050206">
    <property type="entry name" value="FtsK/SpoIIIE/SftA"/>
</dbReference>
<dbReference type="NCBIfam" id="TIGR03925">
    <property type="entry name" value="T7SS_EccC_b"/>
    <property type="match status" value="1"/>
</dbReference>
<keyword evidence="2" id="KW-1003">Cell membrane</keyword>
<keyword evidence="5 9" id="KW-0547">Nucleotide-binding</keyword>
<evidence type="ECO:0000256" key="4">
    <source>
        <dbReference type="ARBA" id="ARBA00022737"/>
    </source>
</evidence>
<evidence type="ECO:0000256" key="2">
    <source>
        <dbReference type="ARBA" id="ARBA00022475"/>
    </source>
</evidence>
<dbReference type="EMBL" id="LT629765">
    <property type="protein sequence ID" value="SDS48295.1"/>
    <property type="molecule type" value="Genomic_DNA"/>
</dbReference>
<dbReference type="InterPro" id="IPR023836">
    <property type="entry name" value="EccCa-like_Actinobacteria"/>
</dbReference>
<keyword evidence="6 9" id="KW-0067">ATP-binding</keyword>
<dbReference type="GO" id="GO:0003677">
    <property type="term" value="F:DNA binding"/>
    <property type="evidence" value="ECO:0007669"/>
    <property type="project" value="InterPro"/>
</dbReference>
<dbReference type="InterPro" id="IPR003593">
    <property type="entry name" value="AAA+_ATPase"/>
</dbReference>
<dbReference type="AlphaFoldDB" id="A0A1H1SJX1"/>
<evidence type="ECO:0000256" key="3">
    <source>
        <dbReference type="ARBA" id="ARBA00022692"/>
    </source>
</evidence>
<feature type="binding site" evidence="9">
    <location>
        <begin position="1014"/>
        <end position="1021"/>
    </location>
    <ligand>
        <name>ATP</name>
        <dbReference type="ChEBI" id="CHEBI:30616"/>
    </ligand>
</feature>
<dbReference type="STRING" id="1203190.GCA_000312345_01155"/>
<dbReference type="InterPro" id="IPR002543">
    <property type="entry name" value="FtsK_dom"/>
</dbReference>
<dbReference type="PROSITE" id="PS50901">
    <property type="entry name" value="FTSK"/>
    <property type="match status" value="3"/>
</dbReference>
<dbReference type="Proteomes" id="UP000182237">
    <property type="component" value="Chromosome I"/>
</dbReference>
<dbReference type="PANTHER" id="PTHR22683:SF1">
    <property type="entry name" value="TYPE VII SECRETION SYSTEM PROTEIN ESSC"/>
    <property type="match status" value="1"/>
</dbReference>
<feature type="domain" description="FtsK" evidence="11">
    <location>
        <begin position="413"/>
        <end position="613"/>
    </location>
</feature>
<evidence type="ECO:0000256" key="5">
    <source>
        <dbReference type="ARBA" id="ARBA00022741"/>
    </source>
</evidence>
<accession>A0A1H1SJX1</accession>
<protein>
    <submittedName>
        <fullName evidence="12">DNA segregation ATPase FtsK/SpoIIIE, S-DNA-T family</fullName>
    </submittedName>
</protein>
<dbReference type="GO" id="GO:0005886">
    <property type="term" value="C:plasma membrane"/>
    <property type="evidence" value="ECO:0007669"/>
    <property type="project" value="UniProtKB-SubCell"/>
</dbReference>